<keyword evidence="1" id="KW-0812">Transmembrane</keyword>
<dbReference type="PANTHER" id="PTHR38592">
    <property type="entry name" value="BLL4819 PROTEIN"/>
    <property type="match status" value="1"/>
</dbReference>
<keyword evidence="3" id="KW-1185">Reference proteome</keyword>
<feature type="transmembrane region" description="Helical" evidence="1">
    <location>
        <begin position="317"/>
        <end position="337"/>
    </location>
</feature>
<dbReference type="InterPro" id="IPR014550">
    <property type="entry name" value="UCP028704_OpgC"/>
</dbReference>
<keyword evidence="1" id="KW-1133">Transmembrane helix</keyword>
<dbReference type="Proteomes" id="UP000241899">
    <property type="component" value="Unassembled WGS sequence"/>
</dbReference>
<feature type="transmembrane region" description="Helical" evidence="1">
    <location>
        <begin position="289"/>
        <end position="305"/>
    </location>
</feature>
<name>A0A2T4JDC3_9RHOB</name>
<keyword evidence="1" id="KW-0472">Membrane</keyword>
<evidence type="ECO:0000256" key="1">
    <source>
        <dbReference type="SAM" id="Phobius"/>
    </source>
</evidence>
<proteinExistence type="predicted"/>
<feature type="transmembrane region" description="Helical" evidence="1">
    <location>
        <begin position="203"/>
        <end position="223"/>
    </location>
</feature>
<sequence length="376" mass="41059">MADTISAPDRVSRRDPRLDVFRGLALVMIFINHIPGTVFENYTSRNFGFSDAAEGFVLMSGIAAGIAYGPGMARAPILPTVLRIGHRIWTLYLVHIMVTIAVIGVVAAGARWFDVVGLLSQNNFAPIFNDPLGVMIGIPLMGHQLGYVNILPMYAVLLAGAPAMLWAAHRWPYLLLAASVAFWALTGQFRLNLPNYPNPGGWFFNPLAWQLIFVIGLVTGLFLRAGRRLVPVWRWLQLLAAAYLILALVWTKSPDFAAAMNHRMWQLSEAGAPFYISAFDKTFLTLPRLLHILAITYLISSLPVVRRAAGSALAAPLALLGRQALPVFALGTILSLTCQVIKGANAPSGWLDVGVIGGGICLQLALAWARERVRQR</sequence>
<dbReference type="AlphaFoldDB" id="A0A2T4JDC3"/>
<feature type="transmembrane region" description="Helical" evidence="1">
    <location>
        <begin position="89"/>
        <end position="113"/>
    </location>
</feature>
<feature type="transmembrane region" description="Helical" evidence="1">
    <location>
        <begin position="349"/>
        <end position="369"/>
    </location>
</feature>
<feature type="transmembrane region" description="Helical" evidence="1">
    <location>
        <begin position="235"/>
        <end position="251"/>
    </location>
</feature>
<evidence type="ECO:0000313" key="3">
    <source>
        <dbReference type="Proteomes" id="UP000241899"/>
    </source>
</evidence>
<comment type="caution">
    <text evidence="2">The sequence shown here is derived from an EMBL/GenBank/DDBJ whole genome shotgun (WGS) entry which is preliminary data.</text>
</comment>
<feature type="transmembrane region" description="Helical" evidence="1">
    <location>
        <begin position="173"/>
        <end position="191"/>
    </location>
</feature>
<reference evidence="2 3" key="1">
    <citation type="submission" date="2018-03" db="EMBL/GenBank/DDBJ databases">
        <title>Rhodobacter veldkampii.</title>
        <authorList>
            <person name="Meyer T.E."/>
            <person name="Miller S."/>
            <person name="Lodha T."/>
            <person name="Gandham S."/>
            <person name="Chintalapati S."/>
            <person name="Chintalapati V.R."/>
        </authorList>
    </citation>
    <scope>NUCLEOTIDE SEQUENCE [LARGE SCALE GENOMIC DNA]</scope>
    <source>
        <strain evidence="2 3">DSM 11550</strain>
    </source>
</reference>
<accession>A0A2T4JDC3</accession>
<feature type="transmembrane region" description="Helical" evidence="1">
    <location>
        <begin position="145"/>
        <end position="166"/>
    </location>
</feature>
<dbReference type="EMBL" id="PZKF01000040">
    <property type="protein sequence ID" value="PTE15833.1"/>
    <property type="molecule type" value="Genomic_DNA"/>
</dbReference>
<dbReference type="PIRSF" id="PIRSF028704">
    <property type="entry name" value="UPC028704"/>
    <property type="match status" value="1"/>
</dbReference>
<feature type="transmembrane region" description="Helical" evidence="1">
    <location>
        <begin position="56"/>
        <end position="77"/>
    </location>
</feature>
<dbReference type="OrthoDB" id="9775975at2"/>
<protein>
    <submittedName>
        <fullName evidence="2">OpgC domain-containing protein</fullName>
    </submittedName>
</protein>
<feature type="transmembrane region" description="Helical" evidence="1">
    <location>
        <begin position="20"/>
        <end position="36"/>
    </location>
</feature>
<dbReference type="RefSeq" id="WP_107325879.1">
    <property type="nucleotide sequence ID" value="NZ_NHSP01000050.1"/>
</dbReference>
<dbReference type="Pfam" id="PF10129">
    <property type="entry name" value="OpgC_C"/>
    <property type="match status" value="1"/>
</dbReference>
<dbReference type="PANTHER" id="PTHR38592:SF3">
    <property type="entry name" value="BLL4819 PROTEIN"/>
    <property type="match status" value="1"/>
</dbReference>
<evidence type="ECO:0000313" key="2">
    <source>
        <dbReference type="EMBL" id="PTE15833.1"/>
    </source>
</evidence>
<organism evidence="2 3">
    <name type="scientific">Phaeovulum veldkampii DSM 11550</name>
    <dbReference type="NCBI Taxonomy" id="1185920"/>
    <lineage>
        <taxon>Bacteria</taxon>
        <taxon>Pseudomonadati</taxon>
        <taxon>Pseudomonadota</taxon>
        <taxon>Alphaproteobacteria</taxon>
        <taxon>Rhodobacterales</taxon>
        <taxon>Paracoccaceae</taxon>
        <taxon>Phaeovulum</taxon>
    </lineage>
</organism>
<gene>
    <name evidence="2" type="ORF">C5F46_13555</name>
</gene>